<keyword evidence="7" id="KW-1185">Reference proteome</keyword>
<protein>
    <recommendedName>
        <fullName evidence="8">NHL repeat containing protein</fullName>
    </recommendedName>
</protein>
<evidence type="ECO:0000313" key="5">
    <source>
        <dbReference type="EMBL" id="CAF1007492.1"/>
    </source>
</evidence>
<keyword evidence="4" id="KW-1133">Transmembrane helix</keyword>
<dbReference type="PANTHER" id="PTHR24104:SF25">
    <property type="entry name" value="PROTEIN LIN-41"/>
    <property type="match status" value="1"/>
</dbReference>
<keyword evidence="4" id="KW-0472">Membrane</keyword>
<evidence type="ECO:0008006" key="8">
    <source>
        <dbReference type="Google" id="ProtNLM"/>
    </source>
</evidence>
<dbReference type="InterPro" id="IPR001258">
    <property type="entry name" value="NHL_repeat"/>
</dbReference>
<dbReference type="EMBL" id="CAJNOR010003731">
    <property type="protein sequence ID" value="CAF1442497.1"/>
    <property type="molecule type" value="Genomic_DNA"/>
</dbReference>
<evidence type="ECO:0000313" key="6">
    <source>
        <dbReference type="EMBL" id="CAF1442497.1"/>
    </source>
</evidence>
<evidence type="ECO:0000256" key="2">
    <source>
        <dbReference type="PROSITE-ProRule" id="PRU00504"/>
    </source>
</evidence>
<organism evidence="6 7">
    <name type="scientific">Adineta ricciae</name>
    <name type="common">Rotifer</name>
    <dbReference type="NCBI Taxonomy" id="249248"/>
    <lineage>
        <taxon>Eukaryota</taxon>
        <taxon>Metazoa</taxon>
        <taxon>Spiralia</taxon>
        <taxon>Gnathifera</taxon>
        <taxon>Rotifera</taxon>
        <taxon>Eurotatoria</taxon>
        <taxon>Bdelloidea</taxon>
        <taxon>Adinetida</taxon>
        <taxon>Adinetidae</taxon>
        <taxon>Adineta</taxon>
    </lineage>
</organism>
<gene>
    <name evidence="5" type="ORF">EDS130_LOCUS15213</name>
    <name evidence="6" type="ORF">XAT740_LOCUS36403</name>
</gene>
<sequence>MSNRIHDRKHSYHRRLSKSRRTKTIHIQIRPNQKIQLTNDYPTTISKPKPIRKSSSIIIEEKSQSQSQFQHNQSKSDNNLVLFHDHHRNPKKKKTKKCTKQHILFTPIILTIISIILICSLLPVLSIKSKPKLSISTPVLRWNTSGITILGITGQLGNNSNELYLPWDIKIDWSYTIYITDQKNNRIQRYSFNNSQGTTINNGNLTSISSLYNLIGPLGIDFDNNNNLYVCDNGKHRVLYWSNNILSASIVVGNSTSGNTTNLLNNPYDLTYDPNSGSVFVADTDNNRIMRFQLNNSTGQIISVGNGIALNNTELVRPFGIHYDSVSDSLLIANTNAHNIIRWTIGSSYWAVTHGNLNGFNGTSSTEFYAPSDVTLDPMGNMYVVDRFNQRIQFFENGQSNGTTIAGQTGVKGNTSALFNSPTSVTLDNQLNLYVVDRGNHRVQKFLRY</sequence>
<comment type="caution">
    <text evidence="6">The sequence shown here is derived from an EMBL/GenBank/DDBJ whole genome shotgun (WGS) entry which is preliminary data.</text>
</comment>
<dbReference type="CDD" id="cd05819">
    <property type="entry name" value="NHL"/>
    <property type="match status" value="1"/>
</dbReference>
<proteinExistence type="predicted"/>
<feature type="repeat" description="NHL" evidence="2">
    <location>
        <begin position="367"/>
        <end position="398"/>
    </location>
</feature>
<dbReference type="Proteomes" id="UP000663828">
    <property type="component" value="Unassembled WGS sequence"/>
</dbReference>
<dbReference type="InterPro" id="IPR011042">
    <property type="entry name" value="6-blade_b-propeller_TolB-like"/>
</dbReference>
<keyword evidence="1" id="KW-0677">Repeat</keyword>
<keyword evidence="4" id="KW-0812">Transmembrane</keyword>
<dbReference type="InterPro" id="IPR050952">
    <property type="entry name" value="TRIM-NHL_E3_ligases"/>
</dbReference>
<dbReference type="PANTHER" id="PTHR24104">
    <property type="entry name" value="E3 UBIQUITIN-PROTEIN LIGASE NHLRC1-RELATED"/>
    <property type="match status" value="1"/>
</dbReference>
<evidence type="ECO:0000313" key="7">
    <source>
        <dbReference type="Proteomes" id="UP000663828"/>
    </source>
</evidence>
<feature type="transmembrane region" description="Helical" evidence="4">
    <location>
        <begin position="103"/>
        <end position="125"/>
    </location>
</feature>
<dbReference type="Gene3D" id="2.40.10.500">
    <property type="match status" value="1"/>
</dbReference>
<dbReference type="Proteomes" id="UP000663852">
    <property type="component" value="Unassembled WGS sequence"/>
</dbReference>
<evidence type="ECO:0000256" key="1">
    <source>
        <dbReference type="ARBA" id="ARBA00022737"/>
    </source>
</evidence>
<feature type="region of interest" description="Disordered" evidence="3">
    <location>
        <begin position="1"/>
        <end position="23"/>
    </location>
</feature>
<evidence type="ECO:0000256" key="3">
    <source>
        <dbReference type="SAM" id="MobiDB-lite"/>
    </source>
</evidence>
<dbReference type="EMBL" id="CAJNOJ010000063">
    <property type="protein sequence ID" value="CAF1007492.1"/>
    <property type="molecule type" value="Genomic_DNA"/>
</dbReference>
<reference evidence="6" key="1">
    <citation type="submission" date="2021-02" db="EMBL/GenBank/DDBJ databases">
        <authorList>
            <person name="Nowell W R."/>
        </authorList>
    </citation>
    <scope>NUCLEOTIDE SEQUENCE</scope>
</reference>
<dbReference type="Gene3D" id="2.120.10.30">
    <property type="entry name" value="TolB, C-terminal domain"/>
    <property type="match status" value="1"/>
</dbReference>
<dbReference type="SUPFAM" id="SSF63829">
    <property type="entry name" value="Calcium-dependent phosphotriesterase"/>
    <property type="match status" value="1"/>
</dbReference>
<dbReference type="AlphaFoldDB" id="A0A815P0Y9"/>
<dbReference type="OrthoDB" id="654191at2759"/>
<evidence type="ECO:0000256" key="4">
    <source>
        <dbReference type="SAM" id="Phobius"/>
    </source>
</evidence>
<feature type="repeat" description="NHL" evidence="2">
    <location>
        <begin position="406"/>
        <end position="446"/>
    </location>
</feature>
<dbReference type="GO" id="GO:0008270">
    <property type="term" value="F:zinc ion binding"/>
    <property type="evidence" value="ECO:0007669"/>
    <property type="project" value="UniProtKB-KW"/>
</dbReference>
<dbReference type="PROSITE" id="PS51125">
    <property type="entry name" value="NHL"/>
    <property type="match status" value="2"/>
</dbReference>
<accession>A0A815P0Y9</accession>
<name>A0A815P0Y9_ADIRI</name>
<dbReference type="Pfam" id="PF01436">
    <property type="entry name" value="NHL"/>
    <property type="match status" value="2"/>
</dbReference>